<comment type="catalytic activity">
    <reaction evidence="1">
        <text>3-hydroxy-2-methylpropanoyl-CoA + H2O = 3-hydroxy-2-methylpropanoate + CoA + H(+)</text>
        <dbReference type="Rhea" id="RHEA:20888"/>
        <dbReference type="ChEBI" id="CHEBI:11805"/>
        <dbReference type="ChEBI" id="CHEBI:15377"/>
        <dbReference type="ChEBI" id="CHEBI:15378"/>
        <dbReference type="ChEBI" id="CHEBI:57287"/>
        <dbReference type="ChEBI" id="CHEBI:57340"/>
        <dbReference type="EC" id="3.1.2.4"/>
    </reaction>
</comment>
<dbReference type="GO" id="GO:0003860">
    <property type="term" value="F:3-hydroxyisobutyryl-CoA hydrolase activity"/>
    <property type="evidence" value="ECO:0007669"/>
    <property type="project" value="UniProtKB-EC"/>
</dbReference>
<evidence type="ECO:0000256" key="3">
    <source>
        <dbReference type="ARBA" id="ARBA00022801"/>
    </source>
</evidence>
<gene>
    <name evidence="5" type="ORF">G6M86_26880</name>
</gene>
<accession>A0AAJ4TDB6</accession>
<evidence type="ECO:0000313" key="5">
    <source>
        <dbReference type="EMBL" id="QTG16932.1"/>
    </source>
</evidence>
<dbReference type="EC" id="3.1.2.4" evidence="2"/>
<feature type="domain" description="Enoyl-CoA hydratase/isomerase" evidence="4">
    <location>
        <begin position="15"/>
        <end position="341"/>
    </location>
</feature>
<dbReference type="PANTHER" id="PTHR43176">
    <property type="entry name" value="3-HYDROXYISOBUTYRYL-COA HYDROLASE-RELATED"/>
    <property type="match status" value="1"/>
</dbReference>
<dbReference type="SUPFAM" id="SSF52096">
    <property type="entry name" value="ClpP/crotonase"/>
    <property type="match status" value="1"/>
</dbReference>
<evidence type="ECO:0000256" key="1">
    <source>
        <dbReference type="ARBA" id="ARBA00001709"/>
    </source>
</evidence>
<keyword evidence="5" id="KW-0614">Plasmid</keyword>
<dbReference type="InterPro" id="IPR045004">
    <property type="entry name" value="ECH_dom"/>
</dbReference>
<sequence>MYDDCVLVERHGSAGVIRLNRASALNSLTIGMVRAVNYALDIFEGDPEVATVIVLGEGERGFCAGGDIRALYESGWIGSPDASIFWHEEFALTYRIARFPKPYIAFMDGITMGGGVGISTHGRHRIVTERTRLAMPETAIGYFPDVGASWFLPRMPGETGTWIGMTGLEIGADDALYTGFADVKVESGRLPEILDELANIPLSGGVGLCDGLFKKYSLDLVTGPVQQNRILIDRAFAYDNVEEIFEALAREDDGFAHHTRRILSSRSPTSLKVTLRLLREGAGSESLLECLSRELLACGQILKKADFYEGVRAAIIDKDRNPKWLPQTVDEVTPPMVNTFFPDSLAKNGEGNIKGHDAAW</sequence>
<dbReference type="AlphaFoldDB" id="A0AAJ4TDB6"/>
<dbReference type="RefSeq" id="WP_333722726.1">
    <property type="nucleotide sequence ID" value="NZ_CP049219.1"/>
</dbReference>
<name>A0AAJ4TDB6_AGRTU</name>
<geneLocation type="plasmid" evidence="5 6">
    <name>pQ15_94_2</name>
</geneLocation>
<protein>
    <recommendedName>
        <fullName evidence="2">3-hydroxyisobutyryl-CoA hydrolase</fullName>
        <ecNumber evidence="2">3.1.2.4</ecNumber>
    </recommendedName>
</protein>
<dbReference type="Proteomes" id="UP000663946">
    <property type="component" value="Plasmid pQ15_94_2"/>
</dbReference>
<evidence type="ECO:0000256" key="2">
    <source>
        <dbReference type="ARBA" id="ARBA00011915"/>
    </source>
</evidence>
<evidence type="ECO:0000259" key="4">
    <source>
        <dbReference type="Pfam" id="PF16113"/>
    </source>
</evidence>
<keyword evidence="3" id="KW-0378">Hydrolase</keyword>
<dbReference type="NCBIfam" id="NF004127">
    <property type="entry name" value="PRK05617.1"/>
    <property type="match status" value="1"/>
</dbReference>
<proteinExistence type="predicted"/>
<dbReference type="InterPro" id="IPR032259">
    <property type="entry name" value="HIBYL-CoA-H"/>
</dbReference>
<evidence type="ECO:0000313" key="6">
    <source>
        <dbReference type="Proteomes" id="UP000663946"/>
    </source>
</evidence>
<dbReference type="GO" id="GO:0005829">
    <property type="term" value="C:cytosol"/>
    <property type="evidence" value="ECO:0007669"/>
    <property type="project" value="TreeGrafter"/>
</dbReference>
<dbReference type="GO" id="GO:0006574">
    <property type="term" value="P:L-valine catabolic process"/>
    <property type="evidence" value="ECO:0007669"/>
    <property type="project" value="TreeGrafter"/>
</dbReference>
<dbReference type="Gene3D" id="3.90.226.10">
    <property type="entry name" value="2-enoyl-CoA Hydratase, Chain A, domain 1"/>
    <property type="match status" value="1"/>
</dbReference>
<reference evidence="5" key="1">
    <citation type="submission" date="2020-02" db="EMBL/GenBank/DDBJ databases">
        <title>Unexpected conservation and global transmission of agrobacterial virulence plasmids.</title>
        <authorList>
            <person name="Weisberg A.J."/>
            <person name="Davis E.W. II"/>
            <person name="Tabima J.R."/>
            <person name="Belcher M.S."/>
            <person name="Miller M."/>
            <person name="Kuo C.-H."/>
            <person name="Loper J.E."/>
            <person name="Grunwald N.J."/>
            <person name="Putnam M.L."/>
            <person name="Chang J.H."/>
        </authorList>
    </citation>
    <scope>NUCLEOTIDE SEQUENCE</scope>
    <source>
        <strain evidence="5">Q15/94</strain>
        <plasmid evidence="5">pQ15_94_2</plasmid>
    </source>
</reference>
<organism evidence="5 6">
    <name type="scientific">Agrobacterium tumefaciens</name>
    <dbReference type="NCBI Taxonomy" id="358"/>
    <lineage>
        <taxon>Bacteria</taxon>
        <taxon>Pseudomonadati</taxon>
        <taxon>Pseudomonadota</taxon>
        <taxon>Alphaproteobacteria</taxon>
        <taxon>Hyphomicrobiales</taxon>
        <taxon>Rhizobiaceae</taxon>
        <taxon>Rhizobium/Agrobacterium group</taxon>
        <taxon>Agrobacterium</taxon>
        <taxon>Agrobacterium tumefaciens complex</taxon>
    </lineage>
</organism>
<dbReference type="PANTHER" id="PTHR43176:SF3">
    <property type="entry name" value="3-HYDROXYISOBUTYRYL-COA HYDROLASE, MITOCHONDRIAL"/>
    <property type="match status" value="1"/>
</dbReference>
<dbReference type="Pfam" id="PF16113">
    <property type="entry name" value="ECH_2"/>
    <property type="match status" value="1"/>
</dbReference>
<dbReference type="EMBL" id="CP049219">
    <property type="protein sequence ID" value="QTG16932.1"/>
    <property type="molecule type" value="Genomic_DNA"/>
</dbReference>
<dbReference type="InterPro" id="IPR029045">
    <property type="entry name" value="ClpP/crotonase-like_dom_sf"/>
</dbReference>
<dbReference type="CDD" id="cd06558">
    <property type="entry name" value="crotonase-like"/>
    <property type="match status" value="1"/>
</dbReference>